<protein>
    <recommendedName>
        <fullName evidence="4">DUF2510 domain-containing protein</fullName>
    </recommendedName>
</protein>
<keyword evidence="1" id="KW-0812">Transmembrane</keyword>
<keyword evidence="3" id="KW-1185">Reference proteome</keyword>
<dbReference type="EMBL" id="CP075584">
    <property type="protein sequence ID" value="WBM80916.1"/>
    <property type="molecule type" value="Genomic_DNA"/>
</dbReference>
<feature type="transmembrane region" description="Helical" evidence="1">
    <location>
        <begin position="85"/>
        <end position="103"/>
    </location>
</feature>
<evidence type="ECO:0008006" key="4">
    <source>
        <dbReference type="Google" id="ProtNLM"/>
    </source>
</evidence>
<feature type="transmembrane region" description="Helical" evidence="1">
    <location>
        <begin position="109"/>
        <end position="126"/>
    </location>
</feature>
<dbReference type="Proteomes" id="UP001212421">
    <property type="component" value="Chromosome"/>
</dbReference>
<name>A0ABY7NJ63_9MICO</name>
<gene>
    <name evidence="2" type="ORF">KIV56_06330</name>
</gene>
<reference evidence="2 3" key="1">
    <citation type="submission" date="2021-05" db="EMBL/GenBank/DDBJ databases">
        <authorList>
            <person name="Kumar R."/>
            <person name="Kumar A."/>
            <person name="Mukhia S."/>
        </authorList>
    </citation>
    <scope>NUCLEOTIDE SEQUENCE [LARGE SCALE GENOMIC DNA]</scope>
    <source>
        <strain evidence="2 3">ERMR7:08</strain>
    </source>
</reference>
<evidence type="ECO:0000313" key="2">
    <source>
        <dbReference type="EMBL" id="WBM80916.1"/>
    </source>
</evidence>
<evidence type="ECO:0000313" key="3">
    <source>
        <dbReference type="Proteomes" id="UP001212421"/>
    </source>
</evidence>
<proteinExistence type="predicted"/>
<organism evidence="2 3">
    <name type="scientific">Cryobacterium breve</name>
    <dbReference type="NCBI Taxonomy" id="1259258"/>
    <lineage>
        <taxon>Bacteria</taxon>
        <taxon>Bacillati</taxon>
        <taxon>Actinomycetota</taxon>
        <taxon>Actinomycetes</taxon>
        <taxon>Micrococcales</taxon>
        <taxon>Microbacteriaceae</taxon>
        <taxon>Cryobacterium</taxon>
    </lineage>
</organism>
<dbReference type="RefSeq" id="WP_281535632.1">
    <property type="nucleotide sequence ID" value="NZ_CP075584.1"/>
</dbReference>
<accession>A0ABY7NJ63</accession>
<keyword evidence="1" id="KW-0472">Membrane</keyword>
<evidence type="ECO:0000256" key="1">
    <source>
        <dbReference type="SAM" id="Phobius"/>
    </source>
</evidence>
<sequence length="170" mass="18892">MPLIWVYGRRPPLPDPLPLEFQRPPRWPTPTLDWIAGNQGWEPPAGWTPVPECSPAPPGWVFWTRSEEGWARFAEENLAPAKRSLWIGVGVLVGGLLLTVLGLAATHNALFLVFVAAIVAGPILTIRAGSRLKEIDDGLLDRVRALAPQYKHTLQRLAYNKYLRSFGPLS</sequence>
<keyword evidence="1" id="KW-1133">Transmembrane helix</keyword>